<gene>
    <name evidence="1" type="ORF">Lalb_Chr07g0177281</name>
</gene>
<reference evidence="2" key="1">
    <citation type="journal article" date="2020" name="Nat. Commun.">
        <title>Genome sequence of the cluster root forming white lupin.</title>
        <authorList>
            <person name="Hufnagel B."/>
            <person name="Marques A."/>
            <person name="Soriano A."/>
            <person name="Marques L."/>
            <person name="Divol F."/>
            <person name="Doumas P."/>
            <person name="Sallet E."/>
            <person name="Mancinotti D."/>
            <person name="Carrere S."/>
            <person name="Marande W."/>
            <person name="Arribat S."/>
            <person name="Keller J."/>
            <person name="Huneau C."/>
            <person name="Blein T."/>
            <person name="Aime D."/>
            <person name="Laguerre M."/>
            <person name="Taylor J."/>
            <person name="Schubert V."/>
            <person name="Nelson M."/>
            <person name="Geu-Flores F."/>
            <person name="Crespi M."/>
            <person name="Gallardo-Guerrero K."/>
            <person name="Delaux P.-M."/>
            <person name="Salse J."/>
            <person name="Berges H."/>
            <person name="Guyot R."/>
            <person name="Gouzy J."/>
            <person name="Peret B."/>
        </authorList>
    </citation>
    <scope>NUCLEOTIDE SEQUENCE [LARGE SCALE GENOMIC DNA]</scope>
    <source>
        <strain evidence="2">cv. Amiga</strain>
    </source>
</reference>
<proteinExistence type="predicted"/>
<sequence>MPRYLPKLAQVVTHVSCNMTEAAQVMTKPSVPSAQGWPSQLSSIVQHTYISLWHLTLPTGQVAGHFLPRAISGAFYSFYTFYTFCTCAFTFC</sequence>
<comment type="caution">
    <text evidence="1">The sequence shown here is derived from an EMBL/GenBank/DDBJ whole genome shotgun (WGS) entry which is preliminary data.</text>
</comment>
<name>A0A6A4Q7R2_LUPAL</name>
<evidence type="ECO:0000313" key="1">
    <source>
        <dbReference type="EMBL" id="KAE9609556.1"/>
    </source>
</evidence>
<protein>
    <submittedName>
        <fullName evidence="1">Uncharacterized protein</fullName>
    </submittedName>
</protein>
<evidence type="ECO:0000313" key="2">
    <source>
        <dbReference type="Proteomes" id="UP000447434"/>
    </source>
</evidence>
<dbReference type="AlphaFoldDB" id="A0A6A4Q7R2"/>
<keyword evidence="2" id="KW-1185">Reference proteome</keyword>
<accession>A0A6A4Q7R2</accession>
<dbReference type="EMBL" id="WOCE01000007">
    <property type="protein sequence ID" value="KAE9609556.1"/>
    <property type="molecule type" value="Genomic_DNA"/>
</dbReference>
<organism evidence="1 2">
    <name type="scientific">Lupinus albus</name>
    <name type="common">White lupine</name>
    <name type="synonym">Lupinus termis</name>
    <dbReference type="NCBI Taxonomy" id="3870"/>
    <lineage>
        <taxon>Eukaryota</taxon>
        <taxon>Viridiplantae</taxon>
        <taxon>Streptophyta</taxon>
        <taxon>Embryophyta</taxon>
        <taxon>Tracheophyta</taxon>
        <taxon>Spermatophyta</taxon>
        <taxon>Magnoliopsida</taxon>
        <taxon>eudicotyledons</taxon>
        <taxon>Gunneridae</taxon>
        <taxon>Pentapetalae</taxon>
        <taxon>rosids</taxon>
        <taxon>fabids</taxon>
        <taxon>Fabales</taxon>
        <taxon>Fabaceae</taxon>
        <taxon>Papilionoideae</taxon>
        <taxon>50 kb inversion clade</taxon>
        <taxon>genistoids sensu lato</taxon>
        <taxon>core genistoids</taxon>
        <taxon>Genisteae</taxon>
        <taxon>Lupinus</taxon>
    </lineage>
</organism>
<dbReference type="Proteomes" id="UP000447434">
    <property type="component" value="Chromosome 7"/>
</dbReference>